<keyword evidence="6 11" id="KW-1133">Transmembrane helix</keyword>
<feature type="transmembrane region" description="Helical" evidence="11">
    <location>
        <begin position="158"/>
        <end position="180"/>
    </location>
</feature>
<accession>A0A4S8QAR0</accession>
<dbReference type="NCBIfam" id="TIGR00773">
    <property type="entry name" value="NhaA"/>
    <property type="match status" value="1"/>
</dbReference>
<evidence type="ECO:0000313" key="13">
    <source>
        <dbReference type="Proteomes" id="UP000308760"/>
    </source>
</evidence>
<keyword evidence="3 11" id="KW-0050">Antiport</keyword>
<dbReference type="GO" id="GO:0006885">
    <property type="term" value="P:regulation of pH"/>
    <property type="evidence" value="ECO:0007669"/>
    <property type="project" value="UniProtKB-UniRule"/>
</dbReference>
<evidence type="ECO:0000313" key="12">
    <source>
        <dbReference type="EMBL" id="THV41350.1"/>
    </source>
</evidence>
<keyword evidence="2 11" id="KW-0813">Transport</keyword>
<feature type="transmembrane region" description="Helical" evidence="11">
    <location>
        <begin position="296"/>
        <end position="320"/>
    </location>
</feature>
<sequence length="400" mass="42343">MRIVRGVRRAPQEALRFLRVETTGGILLLIGAALALIVANTPLSHLYEEIRHTYIGIDGVFMLSVQHWAADFLLAFFFLVVGLELKRELVVGELRDIKQAMLPIIAAAGGIIVPAGIALAVAWGEPGAADVWPVPVATDIAFALAILALCAKNLPSSLRIFLLTLAIADDLGAIAMIAALYSKPQVLPLLIFVAVVALWVFLQAKRVRSLWIYIPLGLVAWFALFEADVHATIAGVALGLATRVKRDKGEHESPAVAAEHKIQPFSAGFAVPVFAFFSAGVVLNGESLSAFATDRVALAVVAGLFLGKAIGVTLGAFAAYKFGWGRLAPDLKWPDIAGVAILCGCGFTVSLLITELAFTDLAQQDLVKTGVLAGSAISALVGAAVLSRRSRTVRRVAAQV</sequence>
<dbReference type="InterPro" id="IPR023171">
    <property type="entry name" value="Na/H_antiporter_dom_sf"/>
</dbReference>
<evidence type="ECO:0000256" key="8">
    <source>
        <dbReference type="ARBA" id="ARBA00023065"/>
    </source>
</evidence>
<reference evidence="13" key="1">
    <citation type="submission" date="2019-04" db="EMBL/GenBank/DDBJ databases">
        <title>Nocardioides xinjiangensis sp. nov.</title>
        <authorList>
            <person name="Liu S."/>
        </authorList>
    </citation>
    <scope>NUCLEOTIDE SEQUENCE [LARGE SCALE GENOMIC DNA]</scope>
    <source>
        <strain evidence="13">18</strain>
    </source>
</reference>
<feature type="transmembrane region" description="Helical" evidence="11">
    <location>
        <begin position="20"/>
        <end position="39"/>
    </location>
</feature>
<evidence type="ECO:0000256" key="5">
    <source>
        <dbReference type="ARBA" id="ARBA00022692"/>
    </source>
</evidence>
<keyword evidence="4 11" id="KW-1003">Cell membrane</keyword>
<evidence type="ECO:0000256" key="6">
    <source>
        <dbReference type="ARBA" id="ARBA00022989"/>
    </source>
</evidence>
<evidence type="ECO:0000256" key="9">
    <source>
        <dbReference type="ARBA" id="ARBA00023136"/>
    </source>
</evidence>
<keyword evidence="10 11" id="KW-0739">Sodium transport</keyword>
<gene>
    <name evidence="11 12" type="primary">nhaA</name>
    <name evidence="12" type="ORF">FAB82_12300</name>
</gene>
<keyword evidence="5 11" id="KW-0812">Transmembrane</keyword>
<evidence type="ECO:0000256" key="2">
    <source>
        <dbReference type="ARBA" id="ARBA00022448"/>
    </source>
</evidence>
<dbReference type="GO" id="GO:0015385">
    <property type="term" value="F:sodium:proton antiporter activity"/>
    <property type="evidence" value="ECO:0007669"/>
    <property type="project" value="UniProtKB-UniRule"/>
</dbReference>
<dbReference type="PANTHER" id="PTHR30341:SF0">
    <property type="entry name" value="NA(+)_H(+) ANTIPORTER NHAA"/>
    <property type="match status" value="1"/>
</dbReference>
<keyword evidence="13" id="KW-1185">Reference proteome</keyword>
<dbReference type="AlphaFoldDB" id="A0A4S8QAR0"/>
<comment type="caution">
    <text evidence="12">The sequence shown here is derived from an EMBL/GenBank/DDBJ whole genome shotgun (WGS) entry which is preliminary data.</text>
</comment>
<feature type="transmembrane region" description="Helical" evidence="11">
    <location>
        <begin position="262"/>
        <end position="284"/>
    </location>
</feature>
<evidence type="ECO:0000256" key="7">
    <source>
        <dbReference type="ARBA" id="ARBA00023053"/>
    </source>
</evidence>
<feature type="transmembrane region" description="Helical" evidence="11">
    <location>
        <begin position="59"/>
        <end position="83"/>
    </location>
</feature>
<dbReference type="GO" id="GO:0005886">
    <property type="term" value="C:plasma membrane"/>
    <property type="evidence" value="ECO:0007669"/>
    <property type="project" value="UniProtKB-SubCell"/>
</dbReference>
<feature type="transmembrane region" description="Helical" evidence="11">
    <location>
        <begin position="104"/>
        <end position="125"/>
    </location>
</feature>
<feature type="transmembrane region" description="Helical" evidence="11">
    <location>
        <begin position="131"/>
        <end position="151"/>
    </location>
</feature>
<dbReference type="EMBL" id="STGY01000046">
    <property type="protein sequence ID" value="THV41350.1"/>
    <property type="molecule type" value="Genomic_DNA"/>
</dbReference>
<proteinExistence type="inferred from homology"/>
<feature type="transmembrane region" description="Helical" evidence="11">
    <location>
        <begin position="186"/>
        <end position="204"/>
    </location>
</feature>
<comment type="catalytic activity">
    <reaction evidence="11">
        <text>Na(+)(in) + 2 H(+)(out) = Na(+)(out) + 2 H(+)(in)</text>
        <dbReference type="Rhea" id="RHEA:29251"/>
        <dbReference type="ChEBI" id="CHEBI:15378"/>
        <dbReference type="ChEBI" id="CHEBI:29101"/>
    </reaction>
</comment>
<comment type="subcellular location">
    <subcellularLocation>
        <location evidence="1">Cell inner membrane</location>
        <topology evidence="1">Multi-pass membrane protein</topology>
    </subcellularLocation>
    <subcellularLocation>
        <location evidence="11">Cell membrane</location>
        <topology evidence="11">Multi-pass membrane protein</topology>
    </subcellularLocation>
</comment>
<dbReference type="InterPro" id="IPR004670">
    <property type="entry name" value="NhaA"/>
</dbReference>
<organism evidence="12 13">
    <name type="scientific">Glycomyces buryatensis</name>
    <dbReference type="NCBI Taxonomy" id="2570927"/>
    <lineage>
        <taxon>Bacteria</taxon>
        <taxon>Bacillati</taxon>
        <taxon>Actinomycetota</taxon>
        <taxon>Actinomycetes</taxon>
        <taxon>Glycomycetales</taxon>
        <taxon>Glycomycetaceae</taxon>
        <taxon>Glycomyces</taxon>
    </lineage>
</organism>
<feature type="transmembrane region" description="Helical" evidence="11">
    <location>
        <begin position="336"/>
        <end position="354"/>
    </location>
</feature>
<reference evidence="12 13" key="2">
    <citation type="submission" date="2019-05" db="EMBL/GenBank/DDBJ databases">
        <title>Glycomyces buryatensis sp. nov.</title>
        <authorList>
            <person name="Nikitina E."/>
        </authorList>
    </citation>
    <scope>NUCLEOTIDE SEQUENCE [LARGE SCALE GENOMIC DNA]</scope>
    <source>
        <strain evidence="12 13">18</strain>
    </source>
</reference>
<protein>
    <recommendedName>
        <fullName evidence="11">Na(+)/H(+) antiporter NhaA</fullName>
    </recommendedName>
    <alternativeName>
        <fullName evidence="11">Sodium/proton antiporter NhaA</fullName>
    </alternativeName>
</protein>
<dbReference type="Gene3D" id="1.20.1530.10">
    <property type="entry name" value="Na+/H+ antiporter like domain"/>
    <property type="match status" value="1"/>
</dbReference>
<comment type="function">
    <text evidence="11">Na(+)/H(+) antiporter that extrudes sodium in exchange for external protons.</text>
</comment>
<evidence type="ECO:0000256" key="1">
    <source>
        <dbReference type="ARBA" id="ARBA00004429"/>
    </source>
</evidence>
<comment type="similarity">
    <text evidence="11">Belongs to the NhaA Na(+)/H(+) (TC 2.A.33) antiporter family.</text>
</comment>
<evidence type="ECO:0000256" key="4">
    <source>
        <dbReference type="ARBA" id="ARBA00022475"/>
    </source>
</evidence>
<feature type="transmembrane region" description="Helical" evidence="11">
    <location>
        <begin position="216"/>
        <end position="242"/>
    </location>
</feature>
<dbReference type="PANTHER" id="PTHR30341">
    <property type="entry name" value="SODIUM ION/PROTON ANTIPORTER NHAA-RELATED"/>
    <property type="match status" value="1"/>
</dbReference>
<evidence type="ECO:0000256" key="11">
    <source>
        <dbReference type="HAMAP-Rule" id="MF_01844"/>
    </source>
</evidence>
<dbReference type="OrthoDB" id="117402at2"/>
<name>A0A4S8QAR0_9ACTN</name>
<keyword evidence="9 11" id="KW-0472">Membrane</keyword>
<dbReference type="Pfam" id="PF06965">
    <property type="entry name" value="Na_H_antiport_1"/>
    <property type="match status" value="1"/>
</dbReference>
<dbReference type="Proteomes" id="UP000308760">
    <property type="component" value="Unassembled WGS sequence"/>
</dbReference>
<evidence type="ECO:0000256" key="10">
    <source>
        <dbReference type="ARBA" id="ARBA00023201"/>
    </source>
</evidence>
<keyword evidence="7 11" id="KW-0915">Sodium</keyword>
<keyword evidence="8 11" id="KW-0406">Ion transport</keyword>
<evidence type="ECO:0000256" key="3">
    <source>
        <dbReference type="ARBA" id="ARBA00022449"/>
    </source>
</evidence>
<dbReference type="HAMAP" id="MF_01844">
    <property type="entry name" value="NhaA"/>
    <property type="match status" value="1"/>
</dbReference>